<evidence type="ECO:0000256" key="1">
    <source>
        <dbReference type="SAM" id="MobiDB-lite"/>
    </source>
</evidence>
<reference evidence="2 3" key="1">
    <citation type="submission" date="2019-10" db="EMBL/GenBank/DDBJ databases">
        <authorList>
            <person name="Palmer J.M."/>
        </authorList>
    </citation>
    <scope>NUCLEOTIDE SEQUENCE [LARGE SCALE GENOMIC DNA]</scope>
    <source>
        <strain evidence="2 3">TWF696</strain>
    </source>
</reference>
<name>A0AAV9V110_9PEZI</name>
<dbReference type="Proteomes" id="UP001375240">
    <property type="component" value="Unassembled WGS sequence"/>
</dbReference>
<protein>
    <submittedName>
        <fullName evidence="2">Uncharacterized protein</fullName>
    </submittedName>
</protein>
<sequence>MNVNETLLASSAGPSDYHHRHTGGSALPKLEHLQTHFSHLAPGLKAHLTDREASTILSTADPASTSAYLTPLSNAFVNAYETGARMGLGVPLRVTLSTTDSSLVVLQSAPASAAAVEAAAAAQAQAQAQAATAVMPDARARAQSPTGSMIGADVGGAGVVDTSKMLVGTVVAPAGELAEARVAVWAIEDVARRLQTSLEK</sequence>
<gene>
    <name evidence="2" type="ORF">TWF696_005899</name>
</gene>
<dbReference type="EMBL" id="JAVHNQ010000004">
    <property type="protein sequence ID" value="KAK6349615.1"/>
    <property type="molecule type" value="Genomic_DNA"/>
</dbReference>
<dbReference type="Pfam" id="PF17233">
    <property type="entry name" value="DUF5308"/>
    <property type="match status" value="1"/>
</dbReference>
<proteinExistence type="predicted"/>
<dbReference type="AlphaFoldDB" id="A0AAV9V110"/>
<accession>A0AAV9V110</accession>
<comment type="caution">
    <text evidence="2">The sequence shown here is derived from an EMBL/GenBank/DDBJ whole genome shotgun (WGS) entry which is preliminary data.</text>
</comment>
<evidence type="ECO:0000313" key="3">
    <source>
        <dbReference type="Proteomes" id="UP001375240"/>
    </source>
</evidence>
<organism evidence="2 3">
    <name type="scientific">Orbilia brochopaga</name>
    <dbReference type="NCBI Taxonomy" id="3140254"/>
    <lineage>
        <taxon>Eukaryota</taxon>
        <taxon>Fungi</taxon>
        <taxon>Dikarya</taxon>
        <taxon>Ascomycota</taxon>
        <taxon>Pezizomycotina</taxon>
        <taxon>Orbiliomycetes</taxon>
        <taxon>Orbiliales</taxon>
        <taxon>Orbiliaceae</taxon>
        <taxon>Orbilia</taxon>
    </lineage>
</organism>
<feature type="compositionally biased region" description="Polar residues" evidence="1">
    <location>
        <begin position="1"/>
        <end position="13"/>
    </location>
</feature>
<feature type="region of interest" description="Disordered" evidence="1">
    <location>
        <begin position="1"/>
        <end position="25"/>
    </location>
</feature>
<dbReference type="InterPro" id="IPR035186">
    <property type="entry name" value="DUF5308"/>
</dbReference>
<evidence type="ECO:0000313" key="2">
    <source>
        <dbReference type="EMBL" id="KAK6349615.1"/>
    </source>
</evidence>
<keyword evidence="3" id="KW-1185">Reference proteome</keyword>